<keyword evidence="3" id="KW-0833">Ubl conjugation pathway</keyword>
<sequence length="356" mass="39477">MLSPPTISGFGLAQLHIYPTHAIAHFILSSSSQIEKTSSRMIMHGFMLNTSSTLALAWKPPVLLMADNTSGQADQIQLSGSETEEASPAASAERHRIGASGAVDLRDIAVWLEKSFPYLALLFIIFLREHWLGILVSGCLTMNLKAANHILREQVMLKERRSNSRLWTMALVFGISFPAMIITVKTLSSQDLWPFFILLIPASIPTAWHAVVLAVAIDTLARCMGCAVKAAVLALHRATPDEAFRRRSSLLTLLEHTLLCYRVLLTSPIWFRYFLSMPGHFIPVGMAGFYLACKMHLFFKQIGIIFAAARVACRSEAVFGKNASSDEVMEVGNKCPICQENMQQPGSFRKYFEALT</sequence>
<feature type="transmembrane region" description="Helical" evidence="6">
    <location>
        <begin position="118"/>
        <end position="144"/>
    </location>
</feature>
<evidence type="ECO:0000256" key="2">
    <source>
        <dbReference type="ARBA" id="ARBA00022692"/>
    </source>
</evidence>
<keyword evidence="5 6" id="KW-0472">Membrane</keyword>
<accession>A0AAW1SQ24</accession>
<comment type="subcellular location">
    <subcellularLocation>
        <location evidence="1">Membrane</location>
        <topology evidence="1">Multi-pass membrane protein</topology>
    </subcellularLocation>
</comment>
<name>A0AAW1SQ24_9CHLO</name>
<evidence type="ECO:0000256" key="6">
    <source>
        <dbReference type="SAM" id="Phobius"/>
    </source>
</evidence>
<evidence type="ECO:0000256" key="1">
    <source>
        <dbReference type="ARBA" id="ARBA00004141"/>
    </source>
</evidence>
<dbReference type="Proteomes" id="UP001485043">
    <property type="component" value="Unassembled WGS sequence"/>
</dbReference>
<evidence type="ECO:0000256" key="5">
    <source>
        <dbReference type="ARBA" id="ARBA00023136"/>
    </source>
</evidence>
<dbReference type="GO" id="GO:1904294">
    <property type="term" value="P:positive regulation of ERAD pathway"/>
    <property type="evidence" value="ECO:0007669"/>
    <property type="project" value="InterPro"/>
</dbReference>
<dbReference type="InterPro" id="IPR044235">
    <property type="entry name" value="RNFT1/2"/>
</dbReference>
<keyword evidence="4 6" id="KW-1133">Transmembrane helix</keyword>
<feature type="transmembrane region" description="Helical" evidence="6">
    <location>
        <begin position="193"/>
        <end position="217"/>
    </location>
</feature>
<dbReference type="PANTHER" id="PTHR15860:SF0">
    <property type="entry name" value="LP20373P"/>
    <property type="match status" value="1"/>
</dbReference>
<feature type="transmembrane region" description="Helical" evidence="6">
    <location>
        <begin position="165"/>
        <end position="187"/>
    </location>
</feature>
<dbReference type="PANTHER" id="PTHR15860">
    <property type="entry name" value="UNCHARACTERIZED RING FINGER-CONTAINING PROTEIN"/>
    <property type="match status" value="1"/>
</dbReference>
<keyword evidence="2 6" id="KW-0812">Transmembrane</keyword>
<evidence type="ECO:0000313" key="8">
    <source>
        <dbReference type="Proteomes" id="UP001485043"/>
    </source>
</evidence>
<proteinExistence type="predicted"/>
<evidence type="ECO:0000313" key="7">
    <source>
        <dbReference type="EMBL" id="KAK9849945.1"/>
    </source>
</evidence>
<comment type="caution">
    <text evidence="7">The sequence shown here is derived from an EMBL/GenBank/DDBJ whole genome shotgun (WGS) entry which is preliminary data.</text>
</comment>
<reference evidence="7 8" key="1">
    <citation type="journal article" date="2024" name="Nat. Commun.">
        <title>Phylogenomics reveals the evolutionary origins of lichenization in chlorophyte algae.</title>
        <authorList>
            <person name="Puginier C."/>
            <person name="Libourel C."/>
            <person name="Otte J."/>
            <person name="Skaloud P."/>
            <person name="Haon M."/>
            <person name="Grisel S."/>
            <person name="Petersen M."/>
            <person name="Berrin J.G."/>
            <person name="Delaux P.M."/>
            <person name="Dal Grande F."/>
            <person name="Keller J."/>
        </authorList>
    </citation>
    <scope>NUCLEOTIDE SEQUENCE [LARGE SCALE GENOMIC DNA]</scope>
    <source>
        <strain evidence="7 8">SAG 2523</strain>
    </source>
</reference>
<dbReference type="GO" id="GO:0061630">
    <property type="term" value="F:ubiquitin protein ligase activity"/>
    <property type="evidence" value="ECO:0007669"/>
    <property type="project" value="InterPro"/>
</dbReference>
<organism evidence="7 8">
    <name type="scientific">Apatococcus fuscideae</name>
    <dbReference type="NCBI Taxonomy" id="2026836"/>
    <lineage>
        <taxon>Eukaryota</taxon>
        <taxon>Viridiplantae</taxon>
        <taxon>Chlorophyta</taxon>
        <taxon>core chlorophytes</taxon>
        <taxon>Trebouxiophyceae</taxon>
        <taxon>Chlorellales</taxon>
        <taxon>Chlorellaceae</taxon>
        <taxon>Apatococcus</taxon>
    </lineage>
</organism>
<evidence type="ECO:0000256" key="3">
    <source>
        <dbReference type="ARBA" id="ARBA00022786"/>
    </source>
</evidence>
<gene>
    <name evidence="7" type="ORF">WJX84_003524</name>
</gene>
<dbReference type="AlphaFoldDB" id="A0AAW1SQ24"/>
<dbReference type="GO" id="GO:0016020">
    <property type="term" value="C:membrane"/>
    <property type="evidence" value="ECO:0007669"/>
    <property type="project" value="UniProtKB-SubCell"/>
</dbReference>
<keyword evidence="8" id="KW-1185">Reference proteome</keyword>
<evidence type="ECO:0000256" key="4">
    <source>
        <dbReference type="ARBA" id="ARBA00022989"/>
    </source>
</evidence>
<dbReference type="EMBL" id="JALJOV010001312">
    <property type="protein sequence ID" value="KAK9849945.1"/>
    <property type="molecule type" value="Genomic_DNA"/>
</dbReference>
<protein>
    <submittedName>
        <fullName evidence="7">Uncharacterized protein</fullName>
    </submittedName>
</protein>